<reference evidence="2" key="1">
    <citation type="journal article" date="2019" name="Int. J. Syst. Evol. Microbiol.">
        <title>The Global Catalogue of Microorganisms (GCM) 10K type strain sequencing project: providing services to taxonomists for standard genome sequencing and annotation.</title>
        <authorList>
            <consortium name="The Broad Institute Genomics Platform"/>
            <consortium name="The Broad Institute Genome Sequencing Center for Infectious Disease"/>
            <person name="Wu L."/>
            <person name="Ma J."/>
        </authorList>
    </citation>
    <scope>NUCLEOTIDE SEQUENCE [LARGE SCALE GENOMIC DNA]</scope>
    <source>
        <strain evidence="2">CECT 8289</strain>
    </source>
</reference>
<dbReference type="Proteomes" id="UP001595907">
    <property type="component" value="Unassembled WGS sequence"/>
</dbReference>
<sequence>MKALLKKFSTSPIAWLIILVVATSITSCKKESFITDAAAQLGISKDTIRFDTVFTSVGSITQSFKIFNNNNQKLKLSSIQLMGGNSSAYKLNVNGVASNMVNNIDIAANDSIYVFVTVNINPTPTNVPFIVADSIAINYNGNKRFVQLEAFGKNAIFIRNGIINSNTTFNNNLPYVILGGLQINNGATLSINAGTKIYCHANAPIIVNGTLLCNGNFFNPIIFSGDRLDAPYNTFPAAWPGIIFNSTSSNNQFTFTNINQAYQAIVTNGPSPNSNPKLTLQQCIIDNAFDAGIHSNNSSINANNCLISNCGSNIKIELGGTYNFTHCTVASYSNNVLQHKKPTIFLSNSNVTAQTNNLNATLRNCIFYGDAGFVNNEIETEKIGNAPYSITIDHCLYRGVDPSNATIITSIKNIDPLFDSINNNTRFYDFNITKDANAPGINKGTNTSLLKDLNDKNRNVGLPDIGAYEKQ</sequence>
<accession>A0ABV8QRA1</accession>
<keyword evidence="2" id="KW-1185">Reference proteome</keyword>
<evidence type="ECO:0008006" key="3">
    <source>
        <dbReference type="Google" id="ProtNLM"/>
    </source>
</evidence>
<gene>
    <name evidence="1" type="ORF">ACFOWM_07060</name>
</gene>
<evidence type="ECO:0000313" key="1">
    <source>
        <dbReference type="EMBL" id="MFC4262629.1"/>
    </source>
</evidence>
<dbReference type="RefSeq" id="WP_379708233.1">
    <property type="nucleotide sequence ID" value="NZ_JBHSCZ010000001.1"/>
</dbReference>
<protein>
    <recommendedName>
        <fullName evidence="3">Right handed beta helix region</fullName>
    </recommendedName>
</protein>
<evidence type="ECO:0000313" key="2">
    <source>
        <dbReference type="Proteomes" id="UP001595907"/>
    </source>
</evidence>
<organism evidence="1 2">
    <name type="scientific">Ferruginibacter yonginensis</name>
    <dbReference type="NCBI Taxonomy" id="1310416"/>
    <lineage>
        <taxon>Bacteria</taxon>
        <taxon>Pseudomonadati</taxon>
        <taxon>Bacteroidota</taxon>
        <taxon>Chitinophagia</taxon>
        <taxon>Chitinophagales</taxon>
        <taxon>Chitinophagaceae</taxon>
        <taxon>Ferruginibacter</taxon>
    </lineage>
</organism>
<dbReference type="EMBL" id="JBHSCZ010000001">
    <property type="protein sequence ID" value="MFC4262629.1"/>
    <property type="molecule type" value="Genomic_DNA"/>
</dbReference>
<name>A0ABV8QRA1_9BACT</name>
<dbReference type="PROSITE" id="PS51257">
    <property type="entry name" value="PROKAR_LIPOPROTEIN"/>
    <property type="match status" value="1"/>
</dbReference>
<proteinExistence type="predicted"/>
<comment type="caution">
    <text evidence="1">The sequence shown here is derived from an EMBL/GenBank/DDBJ whole genome shotgun (WGS) entry which is preliminary data.</text>
</comment>